<feature type="region of interest" description="Disordered" evidence="1">
    <location>
        <begin position="241"/>
        <end position="304"/>
    </location>
</feature>
<feature type="compositionally biased region" description="Basic and acidic residues" evidence="1">
    <location>
        <begin position="23"/>
        <end position="39"/>
    </location>
</feature>
<feature type="region of interest" description="Disordered" evidence="1">
    <location>
        <begin position="19"/>
        <end position="77"/>
    </location>
</feature>
<keyword evidence="3" id="KW-1185">Reference proteome</keyword>
<feature type="compositionally biased region" description="Basic residues" evidence="1">
    <location>
        <begin position="287"/>
        <end position="304"/>
    </location>
</feature>
<proteinExistence type="predicted"/>
<dbReference type="AlphaFoldDB" id="A0A0B3WQI9"/>
<protein>
    <submittedName>
        <fullName evidence="2">Uncharacterized protein</fullName>
    </submittedName>
</protein>
<sequence length="304" mass="35072">MNNLLLILAMMVLSNGNVSLFDNKNKSNKSAEESTKMEVIEPSPKSSQNQRSGPKVRKIKKIKKKTRSKDTTREKKNDPIKNILKFDMTDVNKGINLMDLSEEDLDRGMEIITKTKKYMNKEERSILIKLESVLDLVKGIKKLNDINILSEEDESEFFRSMDEEDKKNMMIKEIIEVFPEKKKQSVEKALEMKKMIDLFAELFLPDGEEGGGFSLSSLADINNLGSINNLKLLGSLLRSLDGDDEDESEDKEYECVEVDEEDIEEENTVDDYDEYLEVNKAMTNNKKYSKSKSRRNKNKRKKEI</sequence>
<dbReference type="Proteomes" id="UP000031189">
    <property type="component" value="Unassembled WGS sequence"/>
</dbReference>
<dbReference type="EMBL" id="JWHR01000109">
    <property type="protein sequence ID" value="KHS56745.1"/>
    <property type="molecule type" value="Genomic_DNA"/>
</dbReference>
<comment type="caution">
    <text evidence="2">The sequence shown here is derived from an EMBL/GenBank/DDBJ whole genome shotgun (WGS) entry which is preliminary data.</text>
</comment>
<evidence type="ECO:0000313" key="3">
    <source>
        <dbReference type="Proteomes" id="UP000031189"/>
    </source>
</evidence>
<feature type="compositionally biased region" description="Basic residues" evidence="1">
    <location>
        <begin position="54"/>
        <end position="67"/>
    </location>
</feature>
<feature type="compositionally biased region" description="Acidic residues" evidence="1">
    <location>
        <begin position="242"/>
        <end position="276"/>
    </location>
</feature>
<accession>A0A0B3WQI9</accession>
<name>A0A0B3WQI9_9FIRM</name>
<evidence type="ECO:0000313" key="2">
    <source>
        <dbReference type="EMBL" id="KHS56745.1"/>
    </source>
</evidence>
<feature type="compositionally biased region" description="Basic and acidic residues" evidence="1">
    <location>
        <begin position="68"/>
        <end position="77"/>
    </location>
</feature>
<reference evidence="2 3" key="1">
    <citation type="submission" date="2014-12" db="EMBL/GenBank/DDBJ databases">
        <title>Draft genome sequence of Terrisporobacter sp. 08-306576, isolated from the blood culture of a bacteremia patient.</title>
        <authorList>
            <person name="Lund L.C."/>
            <person name="Sydenham T.V."/>
            <person name="Hogh S.V."/>
            <person name="Skov M.N."/>
            <person name="Kemp M."/>
            <person name="Justesen U.S."/>
        </authorList>
    </citation>
    <scope>NUCLEOTIDE SEQUENCE [LARGE SCALE GENOMIC DNA]</scope>
    <source>
        <strain evidence="2 3">08-306576</strain>
    </source>
</reference>
<evidence type="ECO:0000256" key="1">
    <source>
        <dbReference type="SAM" id="MobiDB-lite"/>
    </source>
</evidence>
<dbReference type="OrthoDB" id="1757872at2"/>
<organism evidence="2 3">
    <name type="scientific">Terrisporobacter othiniensis</name>
    <dbReference type="NCBI Taxonomy" id="1577792"/>
    <lineage>
        <taxon>Bacteria</taxon>
        <taxon>Bacillati</taxon>
        <taxon>Bacillota</taxon>
        <taxon>Clostridia</taxon>
        <taxon>Peptostreptococcales</taxon>
        <taxon>Peptostreptococcaceae</taxon>
        <taxon>Terrisporobacter</taxon>
    </lineage>
</organism>
<dbReference type="RefSeq" id="WP_039680196.1">
    <property type="nucleotide sequence ID" value="NZ_JAWGXO010000013.1"/>
</dbReference>
<gene>
    <name evidence="2" type="ORF">QX51_12250</name>
</gene>